<keyword evidence="6" id="KW-0238">DNA-binding</keyword>
<evidence type="ECO:0000256" key="2">
    <source>
        <dbReference type="ARBA" id="ARBA00011975"/>
    </source>
</evidence>
<feature type="compositionally biased region" description="Pro residues" evidence="9">
    <location>
        <begin position="323"/>
        <end position="332"/>
    </location>
</feature>
<evidence type="ECO:0000256" key="4">
    <source>
        <dbReference type="ARBA" id="ARBA00022679"/>
    </source>
</evidence>
<dbReference type="PROSITE" id="PS51038">
    <property type="entry name" value="BAH"/>
    <property type="match status" value="1"/>
</dbReference>
<feature type="region of interest" description="Disordered" evidence="9">
    <location>
        <begin position="935"/>
        <end position="956"/>
    </location>
</feature>
<organism evidence="11 12">
    <name type="scientific">Rhodotorula toruloides</name>
    <name type="common">Yeast</name>
    <name type="synonym">Rhodosporidium toruloides</name>
    <dbReference type="NCBI Taxonomy" id="5286"/>
    <lineage>
        <taxon>Eukaryota</taxon>
        <taxon>Fungi</taxon>
        <taxon>Dikarya</taxon>
        <taxon>Basidiomycota</taxon>
        <taxon>Pucciniomycotina</taxon>
        <taxon>Microbotryomycetes</taxon>
        <taxon>Sporidiobolales</taxon>
        <taxon>Sporidiobolaceae</taxon>
        <taxon>Rhodotorula</taxon>
    </lineage>
</organism>
<gene>
    <name evidence="11" type="primary">FGENESH: predicted gene_8.145</name>
    <name evidence="11" type="ORF">BN2166_0042900</name>
</gene>
<comment type="subcellular location">
    <subcellularLocation>
        <location evidence="1">Nucleus</location>
    </subcellularLocation>
</comment>
<dbReference type="InterPro" id="IPR043151">
    <property type="entry name" value="BAH_sf"/>
</dbReference>
<dbReference type="STRING" id="5286.A0A0K3CFE0"/>
<feature type="compositionally biased region" description="Basic and acidic residues" evidence="9">
    <location>
        <begin position="1749"/>
        <end position="1759"/>
    </location>
</feature>
<evidence type="ECO:0000256" key="3">
    <source>
        <dbReference type="ARBA" id="ARBA00022603"/>
    </source>
</evidence>
<keyword evidence="4 8" id="KW-0808">Transferase</keyword>
<evidence type="ECO:0000256" key="1">
    <source>
        <dbReference type="ARBA" id="ARBA00004123"/>
    </source>
</evidence>
<feature type="active site" evidence="8">
    <location>
        <position position="1222"/>
    </location>
</feature>
<dbReference type="InterPro" id="IPR001525">
    <property type="entry name" value="C5_MeTfrase"/>
</dbReference>
<protein>
    <recommendedName>
        <fullName evidence="2">DNA (cytosine-5-)-methyltransferase</fullName>
        <ecNumber evidence="2">2.1.1.37</ecNumber>
    </recommendedName>
</protein>
<name>A0A0K3CFE0_RHOTO</name>
<evidence type="ECO:0000313" key="12">
    <source>
        <dbReference type="Proteomes" id="UP000199069"/>
    </source>
</evidence>
<feature type="compositionally biased region" description="Low complexity" evidence="9">
    <location>
        <begin position="714"/>
        <end position="724"/>
    </location>
</feature>
<accession>A0A0K3CFE0</accession>
<sequence length="1809" mass="200539">MAEALPSFTLLSYPQQLAFQRKCRQVFHNAAARSGAAVGSADYFNSGLQGLADFYVNEIDARRSGLPGVPFDEDFARIESASYLLSVCKDLRTLGSPSRHRLAPYWPDLNATFAAPEIYTLVHPPAPSFDLAGLQTSEIDNDAALFLIPPSAPPKTPANILKLSSDSDEGFDNPYANDLGGFEHGNQDMDDFFAQPPVVDDEPAAVPPATNVFEIDIDEGLDADTEDGGTEASDLGIGTSKSGARRKVRKMPKTSFDTQVPVGAPKGKGKEKARTRDIKPIDIVEDTPDENCMLTLSGTGSKKRKRTGKQRLFRTRTAYNPRRAPPPKPPNPFDEERLAAVWPSSKKVKRPLYRLHNFAVVASASLQKGVIKPCSTVNLLKHMRSVVIVGMASPFEPASAGGDSDREDGPPPPEKSAEVHLWGRYDVRRLDFAASGLVLHTRLGQFVLGEWWTTPTTPQPRRQRLWGPADGPKAAISRAQSLVGKVPFGEQDVARLRRLINIFAFARSHSIRGSYVEEDDEREEKLARRVGDQVRDELARLKESMRKEKDLDWQQTLPLSWRLPVQSLELLQNEEVFFFRKLPDIPFIAPDVFRIIVDMFFPNAFRTENEEVVRQAVAEEKKRDARLLERYRSIVQRDHDNVPDDVAEPEGECTIAKQNGKDVEVFRRAIVNGRTFQAGDVVLVRPEQAFRDPFHRPPPPDEIDVDDFEEYETESSSTDESSSTSDEDNEGRSASGTDDVKLWFGLIVYFHRKRAKPHALGPSPLQAHVLWFATAATIRSLGPYLPPRQLLTLDICDDISACTLLRKVPFQFVKPAAATRSSSSIWPKTGFFSWALYNDEDGSFRDVDPAFLAVSGNGASVDNSATDRSKLFPHCDKRGRPPCPSCETTFESNYRTKPEGSRRALRAIRIDGGFEIDRVPYHPGDFIYVVPVEDSAGDDDADESDKHRPAAPDPRPYRLAQIVTVGDDADDADNLDEVDEVDKIKVKWLTRASDVPERLRPSGGFLSEREVFFTDAPPYTLATADISKKFSLVQLDIADDEDAALVIARLESSSPDAFYTRFRLVRKPGDPGRYGEDGEVWPIVDSHGFFYGEYGFEAVKLENGALQTCEACQTTFDRKTAERRAVLQATSRATLNHLALYAGGGLLDRGLEEGCPILAVKHAVEKHAPAASCMRSNALHSLETLETTVSNVAEAAFYGIGVESGDIPPVGKVYSIAGGAPCQGFSQANHYKRIDDLRTLEPFVFLSTLAVYRPPTAIFENVAAFRRHALPLPGSRSGSFFQLFIAVCLWLGYQVRWTLVDSAGFGVPQHRRRLIVQLAASGFPLPDAPNPTHAVSNSVVNFNHRLTEEDTPQDFGPVFAPHKPVTIAAAIDDLPSFDTEIPNSEYVQRTYGIAWGDSEGRYRSAPRTSAQLRFRTMISPDGDTVTFTREPTHHVCRSVNKVVAERLRALKVIKADGSGGNHLDFKGKPFYAEPPAWVTRKAAKLYFWWRRLMRNSTLSPLRTSFNLDGASHGERIHYNQARGLSLREMLRAQGCPDFYELNFSHATGDESFEEALRVIGNGVPVPLAAAYGRALLDKLIPIVLDWRAKGAKGDLWHSIWLDLGGERLRATAAKKEGLPAHFDAAHIKEMSVEVVGAKEVADVEWMDVQEDDSDDDLYAYPEPSTPPPSTPKPASKPSSQRHNFARKSAARVSPIRTLQRTSTSQSSGSSSSNASGWQFGREDTDQTRLTSVETGPAAQAQQAKRRRTQSREEEKDEQAKMAPQVMDIDSDDDEEEDVVIVSDSDDEPIVKEKGPPAVITIEDSSDEDD</sequence>
<evidence type="ECO:0000256" key="7">
    <source>
        <dbReference type="ARBA" id="ARBA00023242"/>
    </source>
</evidence>
<feature type="region of interest" description="Disordered" evidence="9">
    <location>
        <begin position="1653"/>
        <end position="1809"/>
    </location>
</feature>
<keyword evidence="3 8" id="KW-0489">Methyltransferase</keyword>
<evidence type="ECO:0000313" key="11">
    <source>
        <dbReference type="EMBL" id="CTR08429.1"/>
    </source>
</evidence>
<dbReference type="EC" id="2.1.1.37" evidence="2"/>
<dbReference type="InterPro" id="IPR029063">
    <property type="entry name" value="SAM-dependent_MTases_sf"/>
</dbReference>
<reference evidence="11 12" key="1">
    <citation type="submission" date="2015-07" db="EMBL/GenBank/DDBJ databases">
        <authorList>
            <person name="Cajimat M.N.B."/>
            <person name="Milazzo M.L."/>
            <person name="Fulhorst C.F."/>
        </authorList>
    </citation>
    <scope>NUCLEOTIDE SEQUENCE [LARGE SCALE GENOMIC DNA]</scope>
    <source>
        <strain evidence="11">Single colony</strain>
    </source>
</reference>
<dbReference type="Gene3D" id="2.30.30.490">
    <property type="match status" value="2"/>
</dbReference>
<evidence type="ECO:0000256" key="5">
    <source>
        <dbReference type="ARBA" id="ARBA00022691"/>
    </source>
</evidence>
<keyword evidence="5 8" id="KW-0949">S-adenosyl-L-methionine</keyword>
<dbReference type="Gene3D" id="3.40.50.150">
    <property type="entry name" value="Vaccinia Virus protein VP39"/>
    <property type="match status" value="1"/>
</dbReference>
<feature type="compositionally biased region" description="Acidic residues" evidence="9">
    <location>
        <begin position="701"/>
        <end position="713"/>
    </location>
</feature>
<dbReference type="GO" id="GO:0003682">
    <property type="term" value="F:chromatin binding"/>
    <property type="evidence" value="ECO:0007669"/>
    <property type="project" value="InterPro"/>
</dbReference>
<dbReference type="GO" id="GO:0032259">
    <property type="term" value="P:methylation"/>
    <property type="evidence" value="ECO:0007669"/>
    <property type="project" value="UniProtKB-KW"/>
</dbReference>
<dbReference type="InterPro" id="IPR050390">
    <property type="entry name" value="C5-Methyltransferase"/>
</dbReference>
<dbReference type="Pfam" id="PF00145">
    <property type="entry name" value="DNA_methylase"/>
    <property type="match status" value="1"/>
</dbReference>
<feature type="domain" description="BAH" evidence="10">
    <location>
        <begin position="919"/>
        <end position="1075"/>
    </location>
</feature>
<dbReference type="Gene3D" id="3.90.120.10">
    <property type="entry name" value="DNA Methylase, subunit A, domain 2"/>
    <property type="match status" value="1"/>
</dbReference>
<feature type="compositionally biased region" description="Basic residues" evidence="9">
    <location>
        <begin position="243"/>
        <end position="252"/>
    </location>
</feature>
<evidence type="ECO:0000256" key="8">
    <source>
        <dbReference type="PROSITE-ProRule" id="PRU01016"/>
    </source>
</evidence>
<dbReference type="PANTHER" id="PTHR10629:SF54">
    <property type="entry name" value="DNA METHYLTRANSFERASE DIM-2"/>
    <property type="match status" value="1"/>
</dbReference>
<proteinExistence type="inferred from homology"/>
<comment type="similarity">
    <text evidence="8">Belongs to the class I-like SAM-binding methyltransferase superfamily. C5-methyltransferase family.</text>
</comment>
<dbReference type="GO" id="GO:0003677">
    <property type="term" value="F:DNA binding"/>
    <property type="evidence" value="ECO:0007669"/>
    <property type="project" value="UniProtKB-KW"/>
</dbReference>
<dbReference type="OMA" id="DDISACT"/>
<evidence type="ECO:0000259" key="10">
    <source>
        <dbReference type="PROSITE" id="PS51038"/>
    </source>
</evidence>
<dbReference type="GO" id="GO:0005634">
    <property type="term" value="C:nucleus"/>
    <property type="evidence" value="ECO:0007669"/>
    <property type="project" value="UniProtKB-SubCell"/>
</dbReference>
<dbReference type="GO" id="GO:0003886">
    <property type="term" value="F:DNA (cytosine-5-)-methyltransferase activity"/>
    <property type="evidence" value="ECO:0007669"/>
    <property type="project" value="UniProtKB-EC"/>
</dbReference>
<feature type="region of interest" description="Disordered" evidence="9">
    <location>
        <begin position="296"/>
        <end position="335"/>
    </location>
</feature>
<feature type="region of interest" description="Disordered" evidence="9">
    <location>
        <begin position="690"/>
        <end position="735"/>
    </location>
</feature>
<dbReference type="PANTHER" id="PTHR10629">
    <property type="entry name" value="CYTOSINE-SPECIFIC METHYLTRANSFERASE"/>
    <property type="match status" value="1"/>
</dbReference>
<keyword evidence="7" id="KW-0539">Nucleus</keyword>
<dbReference type="Proteomes" id="UP000199069">
    <property type="component" value="Unassembled WGS sequence"/>
</dbReference>
<feature type="compositionally biased region" description="Basic and acidic residues" evidence="9">
    <location>
        <begin position="690"/>
        <end position="699"/>
    </location>
</feature>
<dbReference type="SUPFAM" id="SSF53335">
    <property type="entry name" value="S-adenosyl-L-methionine-dependent methyltransferases"/>
    <property type="match status" value="1"/>
</dbReference>
<dbReference type="EMBL" id="CWKI01000008">
    <property type="protein sequence ID" value="CTR08429.1"/>
    <property type="molecule type" value="Genomic_DNA"/>
</dbReference>
<feature type="compositionally biased region" description="Basic and acidic residues" evidence="9">
    <location>
        <begin position="403"/>
        <end position="417"/>
    </location>
</feature>
<feature type="region of interest" description="Disordered" evidence="9">
    <location>
        <begin position="397"/>
        <end position="417"/>
    </location>
</feature>
<evidence type="ECO:0000256" key="9">
    <source>
        <dbReference type="SAM" id="MobiDB-lite"/>
    </source>
</evidence>
<feature type="compositionally biased region" description="Acidic residues" evidence="9">
    <location>
        <begin position="1768"/>
        <end position="1787"/>
    </location>
</feature>
<keyword evidence="12" id="KW-1185">Reference proteome</keyword>
<feature type="region of interest" description="Disordered" evidence="9">
    <location>
        <begin position="225"/>
        <end position="275"/>
    </location>
</feature>
<feature type="compositionally biased region" description="Basic residues" evidence="9">
    <location>
        <begin position="301"/>
        <end position="314"/>
    </location>
</feature>
<feature type="compositionally biased region" description="Low complexity" evidence="9">
    <location>
        <begin position="1702"/>
        <end position="1715"/>
    </location>
</feature>
<dbReference type="PROSITE" id="PS51679">
    <property type="entry name" value="SAM_MT_C5"/>
    <property type="match status" value="1"/>
</dbReference>
<evidence type="ECO:0000256" key="6">
    <source>
        <dbReference type="ARBA" id="ARBA00023125"/>
    </source>
</evidence>
<dbReference type="InterPro" id="IPR001025">
    <property type="entry name" value="BAH_dom"/>
</dbReference>
<dbReference type="GO" id="GO:0044027">
    <property type="term" value="P:negative regulation of gene expression via chromosomal CpG island methylation"/>
    <property type="evidence" value="ECO:0007669"/>
    <property type="project" value="TreeGrafter"/>
</dbReference>